<dbReference type="AlphaFoldDB" id="A0A5M9JVW7"/>
<feature type="transmembrane region" description="Helical" evidence="7">
    <location>
        <begin position="21"/>
        <end position="40"/>
    </location>
</feature>
<dbReference type="Pfam" id="PF07690">
    <property type="entry name" value="MFS_1"/>
    <property type="match status" value="1"/>
</dbReference>
<accession>A0A5M9JVW7</accession>
<feature type="transmembrane region" description="Helical" evidence="7">
    <location>
        <begin position="52"/>
        <end position="74"/>
    </location>
</feature>
<dbReference type="PANTHER" id="PTHR23501:SF12">
    <property type="entry name" value="MAJOR FACILITATOR SUPERFAMILY (MFS) PROFILE DOMAIN-CONTAINING PROTEIN-RELATED"/>
    <property type="match status" value="1"/>
</dbReference>
<keyword evidence="5 7" id="KW-1133">Transmembrane helix</keyword>
<evidence type="ECO:0000256" key="5">
    <source>
        <dbReference type="ARBA" id="ARBA00022989"/>
    </source>
</evidence>
<feature type="transmembrane region" description="Helical" evidence="7">
    <location>
        <begin position="232"/>
        <end position="253"/>
    </location>
</feature>
<organism evidence="8 9">
    <name type="scientific">Monilinia fructicola</name>
    <name type="common">Brown rot fungus</name>
    <name type="synonym">Ciboria fructicola</name>
    <dbReference type="NCBI Taxonomy" id="38448"/>
    <lineage>
        <taxon>Eukaryota</taxon>
        <taxon>Fungi</taxon>
        <taxon>Dikarya</taxon>
        <taxon>Ascomycota</taxon>
        <taxon>Pezizomycotina</taxon>
        <taxon>Leotiomycetes</taxon>
        <taxon>Helotiales</taxon>
        <taxon>Sclerotiniaceae</taxon>
        <taxon>Monilinia</taxon>
    </lineage>
</organism>
<dbReference type="VEuPathDB" id="FungiDB:MFRU_003g05170"/>
<evidence type="ECO:0000313" key="9">
    <source>
        <dbReference type="Proteomes" id="UP000322873"/>
    </source>
</evidence>
<comment type="similarity">
    <text evidence="2">Belongs to the major facilitator superfamily. TCR/Tet family.</text>
</comment>
<feature type="transmembrane region" description="Helical" evidence="7">
    <location>
        <begin position="126"/>
        <end position="145"/>
    </location>
</feature>
<feature type="transmembrane region" description="Helical" evidence="7">
    <location>
        <begin position="166"/>
        <end position="186"/>
    </location>
</feature>
<dbReference type="SUPFAM" id="SSF103473">
    <property type="entry name" value="MFS general substrate transporter"/>
    <property type="match status" value="2"/>
</dbReference>
<feature type="transmembrane region" description="Helical" evidence="7">
    <location>
        <begin position="392"/>
        <end position="410"/>
    </location>
</feature>
<feature type="transmembrane region" description="Helical" evidence="7">
    <location>
        <begin position="259"/>
        <end position="279"/>
    </location>
</feature>
<evidence type="ECO:0008006" key="10">
    <source>
        <dbReference type="Google" id="ProtNLM"/>
    </source>
</evidence>
<dbReference type="GO" id="GO:0022857">
    <property type="term" value="F:transmembrane transporter activity"/>
    <property type="evidence" value="ECO:0007669"/>
    <property type="project" value="InterPro"/>
</dbReference>
<proteinExistence type="inferred from homology"/>
<gene>
    <name evidence="8" type="ORF">EYC84_002885</name>
</gene>
<evidence type="ECO:0000256" key="2">
    <source>
        <dbReference type="ARBA" id="ARBA00007520"/>
    </source>
</evidence>
<comment type="subcellular location">
    <subcellularLocation>
        <location evidence="1">Membrane</location>
        <topology evidence="1">Multi-pass membrane protein</topology>
    </subcellularLocation>
</comment>
<keyword evidence="3" id="KW-0813">Transport</keyword>
<dbReference type="EMBL" id="VICG01000004">
    <property type="protein sequence ID" value="KAA8572259.1"/>
    <property type="molecule type" value="Genomic_DNA"/>
</dbReference>
<evidence type="ECO:0000256" key="1">
    <source>
        <dbReference type="ARBA" id="ARBA00004141"/>
    </source>
</evidence>
<evidence type="ECO:0000256" key="4">
    <source>
        <dbReference type="ARBA" id="ARBA00022692"/>
    </source>
</evidence>
<evidence type="ECO:0000313" key="8">
    <source>
        <dbReference type="EMBL" id="KAA8572259.1"/>
    </source>
</evidence>
<comment type="caution">
    <text evidence="8">The sequence shown here is derived from an EMBL/GenBank/DDBJ whole genome shotgun (WGS) entry which is preliminary data.</text>
</comment>
<dbReference type="InterPro" id="IPR036259">
    <property type="entry name" value="MFS_trans_sf"/>
</dbReference>
<name>A0A5M9JVW7_MONFR</name>
<keyword evidence="9" id="KW-1185">Reference proteome</keyword>
<protein>
    <recommendedName>
        <fullName evidence="10">Major facilitator superfamily (MFS) profile domain-containing protein</fullName>
    </recommendedName>
</protein>
<keyword evidence="4 7" id="KW-0812">Transmembrane</keyword>
<dbReference type="Proteomes" id="UP000322873">
    <property type="component" value="Unassembled WGS sequence"/>
</dbReference>
<sequence length="436" mass="47884">MNIIEALNYLYKFTAPRTRPIYNAILGISFGIGKILGPVIGEAFANTPAIGWRWSFYINLPLTGIMAPLFLFLLPKHNPMPSISTLQKLKLIDFLGFILNTLVWASFLVAITMGGSNWVWSSVSSMAVWTLFGTSLLLYIIQQSFCFFTSPNHRIFPVHFLRSQALMLLFVATAATMAAFVIPIFYIPLPYRFAHEFSPMNSANYLIPFISAYFLVILSAGVMLLKIGYYKAIYLLASTFMISGGTLMTHVTINTSSKMVCLYSILISIGVGMSFQTAYDVGMSKVSREAQIPAASDVGMIKELVADEQKFIAYINVAQAGCAGIAPGIAGCVYQNLGVFKLQKVFGDELPVEVMRGALGGLKEGGSESLGSVGEEIMGRALDVVVETMASVYWLVVAAGVAIAICGMGMKWERILLEPEVERNRRRSVNYEAIVY</sequence>
<feature type="transmembrane region" description="Helical" evidence="7">
    <location>
        <begin position="206"/>
        <end position="225"/>
    </location>
</feature>
<evidence type="ECO:0000256" key="7">
    <source>
        <dbReference type="SAM" id="Phobius"/>
    </source>
</evidence>
<feature type="transmembrane region" description="Helical" evidence="7">
    <location>
        <begin position="94"/>
        <end position="120"/>
    </location>
</feature>
<reference evidence="8 9" key="1">
    <citation type="submission" date="2019-06" db="EMBL/GenBank/DDBJ databases">
        <title>Genome Sequence of the Brown Rot Fungal Pathogen Monilinia fructicola.</title>
        <authorList>
            <person name="De Miccolis Angelini R.M."/>
            <person name="Landi L."/>
            <person name="Abate D."/>
            <person name="Pollastro S."/>
            <person name="Romanazzi G."/>
            <person name="Faretra F."/>
        </authorList>
    </citation>
    <scope>NUCLEOTIDE SEQUENCE [LARGE SCALE GENOMIC DNA]</scope>
    <source>
        <strain evidence="8 9">Mfrc123</strain>
    </source>
</reference>
<keyword evidence="6 7" id="KW-0472">Membrane</keyword>
<dbReference type="PANTHER" id="PTHR23501">
    <property type="entry name" value="MAJOR FACILITATOR SUPERFAMILY"/>
    <property type="match status" value="1"/>
</dbReference>
<dbReference type="GO" id="GO:0005886">
    <property type="term" value="C:plasma membrane"/>
    <property type="evidence" value="ECO:0007669"/>
    <property type="project" value="TreeGrafter"/>
</dbReference>
<evidence type="ECO:0000256" key="6">
    <source>
        <dbReference type="ARBA" id="ARBA00023136"/>
    </source>
</evidence>
<dbReference type="InterPro" id="IPR011701">
    <property type="entry name" value="MFS"/>
</dbReference>
<evidence type="ECO:0000256" key="3">
    <source>
        <dbReference type="ARBA" id="ARBA00022448"/>
    </source>
</evidence>
<dbReference type="Gene3D" id="1.20.1250.20">
    <property type="entry name" value="MFS general substrate transporter like domains"/>
    <property type="match status" value="1"/>
</dbReference>